<dbReference type="Gene3D" id="3.30.300.20">
    <property type="match status" value="1"/>
</dbReference>
<organism evidence="10 11">
    <name type="scientific">Candidatus Staskawiczbacteria bacterium RIFCSPHIGHO2_02_FULL_33_16</name>
    <dbReference type="NCBI Taxonomy" id="1802204"/>
    <lineage>
        <taxon>Bacteria</taxon>
        <taxon>Candidatus Staskawicziibacteriota</taxon>
    </lineage>
</organism>
<dbReference type="GO" id="GO:0006412">
    <property type="term" value="P:translation"/>
    <property type="evidence" value="ECO:0007669"/>
    <property type="project" value="UniProtKB-UniRule"/>
</dbReference>
<gene>
    <name evidence="8" type="primary">rpsC</name>
    <name evidence="10" type="ORF">A3D34_01585</name>
</gene>
<evidence type="ECO:0000256" key="8">
    <source>
        <dbReference type="HAMAP-Rule" id="MF_01309"/>
    </source>
</evidence>
<dbReference type="SUPFAM" id="SSF54814">
    <property type="entry name" value="Prokaryotic type KH domain (KH-domain type II)"/>
    <property type="match status" value="1"/>
</dbReference>
<comment type="similarity">
    <text evidence="1 8">Belongs to the universal ribosomal protein uS3 family.</text>
</comment>
<dbReference type="Proteomes" id="UP000179183">
    <property type="component" value="Unassembled WGS sequence"/>
</dbReference>
<evidence type="ECO:0000256" key="4">
    <source>
        <dbReference type="ARBA" id="ARBA00022980"/>
    </source>
</evidence>
<dbReference type="InterPro" id="IPR001351">
    <property type="entry name" value="Ribosomal_uS3_C"/>
</dbReference>
<feature type="domain" description="KH type-2" evidence="9">
    <location>
        <begin position="55"/>
        <end position="172"/>
    </location>
</feature>
<evidence type="ECO:0000313" key="10">
    <source>
        <dbReference type="EMBL" id="OGZ65943.1"/>
    </source>
</evidence>
<evidence type="ECO:0000259" key="9">
    <source>
        <dbReference type="PROSITE" id="PS50823"/>
    </source>
</evidence>
<dbReference type="GO" id="GO:0022627">
    <property type="term" value="C:cytosolic small ribosomal subunit"/>
    <property type="evidence" value="ECO:0007669"/>
    <property type="project" value="TreeGrafter"/>
</dbReference>
<dbReference type="InterPro" id="IPR005704">
    <property type="entry name" value="Ribosomal_uS3_bac-typ"/>
</dbReference>
<dbReference type="InterPro" id="IPR036419">
    <property type="entry name" value="Ribosomal_S3_C_sf"/>
</dbReference>
<dbReference type="AlphaFoldDB" id="A0A1G2HU05"/>
<keyword evidence="5 8" id="KW-0687">Ribonucleoprotein</keyword>
<evidence type="ECO:0000256" key="5">
    <source>
        <dbReference type="ARBA" id="ARBA00023274"/>
    </source>
</evidence>
<evidence type="ECO:0000256" key="2">
    <source>
        <dbReference type="ARBA" id="ARBA00022730"/>
    </source>
</evidence>
<keyword evidence="3 8" id="KW-0694">RNA-binding</keyword>
<dbReference type="PANTHER" id="PTHR11760">
    <property type="entry name" value="30S/40S RIBOSOMAL PROTEIN S3"/>
    <property type="match status" value="1"/>
</dbReference>
<dbReference type="NCBIfam" id="TIGR01009">
    <property type="entry name" value="rpsC_bact"/>
    <property type="match status" value="1"/>
</dbReference>
<accession>A0A1G2HU05</accession>
<dbReference type="FunFam" id="3.30.300.20:FF:000001">
    <property type="entry name" value="30S ribosomal protein S3"/>
    <property type="match status" value="1"/>
</dbReference>
<keyword evidence="2 8" id="KW-0699">rRNA-binding</keyword>
<proteinExistence type="inferred from homology"/>
<dbReference type="InterPro" id="IPR009019">
    <property type="entry name" value="KH_sf_prok-type"/>
</dbReference>
<dbReference type="Pfam" id="PF00189">
    <property type="entry name" value="Ribosomal_S3_C"/>
    <property type="match status" value="1"/>
</dbReference>
<dbReference type="InterPro" id="IPR004044">
    <property type="entry name" value="KH_dom_type_2"/>
</dbReference>
<evidence type="ECO:0000256" key="1">
    <source>
        <dbReference type="ARBA" id="ARBA00010761"/>
    </source>
</evidence>
<dbReference type="Gene3D" id="3.30.1140.32">
    <property type="entry name" value="Ribosomal protein S3, C-terminal domain"/>
    <property type="match status" value="1"/>
</dbReference>
<dbReference type="GO" id="GO:0003729">
    <property type="term" value="F:mRNA binding"/>
    <property type="evidence" value="ECO:0007669"/>
    <property type="project" value="UniProtKB-UniRule"/>
</dbReference>
<dbReference type="Pfam" id="PF07650">
    <property type="entry name" value="KH_2"/>
    <property type="match status" value="1"/>
</dbReference>
<evidence type="ECO:0000256" key="6">
    <source>
        <dbReference type="ARBA" id="ARBA00024998"/>
    </source>
</evidence>
<dbReference type="InterPro" id="IPR057258">
    <property type="entry name" value="Ribosomal_uS3"/>
</dbReference>
<evidence type="ECO:0000256" key="7">
    <source>
        <dbReference type="ARBA" id="ARBA00035257"/>
    </source>
</evidence>
<reference evidence="10 11" key="1">
    <citation type="journal article" date="2016" name="Nat. Commun.">
        <title>Thousands of microbial genomes shed light on interconnected biogeochemical processes in an aquifer system.</title>
        <authorList>
            <person name="Anantharaman K."/>
            <person name="Brown C.T."/>
            <person name="Hug L.A."/>
            <person name="Sharon I."/>
            <person name="Castelle C.J."/>
            <person name="Probst A.J."/>
            <person name="Thomas B.C."/>
            <person name="Singh A."/>
            <person name="Wilkins M.J."/>
            <person name="Karaoz U."/>
            <person name="Brodie E.L."/>
            <person name="Williams K.H."/>
            <person name="Hubbard S.S."/>
            <person name="Banfield J.F."/>
        </authorList>
    </citation>
    <scope>NUCLEOTIDE SEQUENCE [LARGE SCALE GENOMIC DNA]</scope>
</reference>
<name>A0A1G2HU05_9BACT</name>
<dbReference type="PANTHER" id="PTHR11760:SF19">
    <property type="entry name" value="SMALL RIBOSOMAL SUBUNIT PROTEIN US3C"/>
    <property type="match status" value="1"/>
</dbReference>
<comment type="caution">
    <text evidence="10">The sequence shown here is derived from an EMBL/GenBank/DDBJ whole genome shotgun (WGS) entry which is preliminary data.</text>
</comment>
<dbReference type="InterPro" id="IPR015946">
    <property type="entry name" value="KH_dom-like_a/b"/>
</dbReference>
<comment type="function">
    <text evidence="6 8">Binds the lower part of the 30S subunit head. Binds mRNA in the 70S ribosome, positioning it for translation.</text>
</comment>
<dbReference type="EMBL" id="MHOQ01000034">
    <property type="protein sequence ID" value="OGZ65943.1"/>
    <property type="molecule type" value="Genomic_DNA"/>
</dbReference>
<protein>
    <recommendedName>
        <fullName evidence="7 8">Small ribosomal subunit protein uS3</fullName>
    </recommendedName>
</protein>
<dbReference type="GO" id="GO:0003735">
    <property type="term" value="F:structural constituent of ribosome"/>
    <property type="evidence" value="ECO:0007669"/>
    <property type="project" value="InterPro"/>
</dbReference>
<dbReference type="CDD" id="cd02412">
    <property type="entry name" value="KH-II_30S_S3"/>
    <property type="match status" value="1"/>
</dbReference>
<sequence length="275" mass="31092">MSCGPSKLKIVNCKLVVMTHKVNPKAFRIRGIEDFNIRGFYGKKMPQYLEEDFLIKDFLRNKLSEASVANIEIEHSANKLNIIIETARPALIIGRGGEGVEFLKGIIDKKIAQFNSEHELSVSQKEKNPATKQILADGKADASLIKDSPKGTIKRKGSAIKREIKIDIREVKNPWISAMLVGQWAALQIEKRIPFRQVLKRSMERVMQNKEVKGVKMGVSGRLNGTEIARKEWLKQGRMPLGTIRSDIDYAQVEAHCTYGTIGVKVWIYKGDKFE</sequence>
<dbReference type="PROSITE" id="PS50823">
    <property type="entry name" value="KH_TYPE_2"/>
    <property type="match status" value="1"/>
</dbReference>
<evidence type="ECO:0000256" key="3">
    <source>
        <dbReference type="ARBA" id="ARBA00022884"/>
    </source>
</evidence>
<comment type="subunit">
    <text evidence="8">Part of the 30S ribosomal subunit. Forms a tight complex with proteins S10 and S14.</text>
</comment>
<dbReference type="GO" id="GO:0019843">
    <property type="term" value="F:rRNA binding"/>
    <property type="evidence" value="ECO:0007669"/>
    <property type="project" value="UniProtKB-UniRule"/>
</dbReference>
<keyword evidence="4 8" id="KW-0689">Ribosomal protein</keyword>
<dbReference type="SUPFAM" id="SSF54821">
    <property type="entry name" value="Ribosomal protein S3 C-terminal domain"/>
    <property type="match status" value="1"/>
</dbReference>
<dbReference type="HAMAP" id="MF_01309_B">
    <property type="entry name" value="Ribosomal_uS3_B"/>
    <property type="match status" value="1"/>
</dbReference>
<evidence type="ECO:0000313" key="11">
    <source>
        <dbReference type="Proteomes" id="UP000179183"/>
    </source>
</evidence>